<accession>A0A7Y9I9F4</accession>
<dbReference type="EMBL" id="JACCBU010000001">
    <property type="protein sequence ID" value="NYE72776.1"/>
    <property type="molecule type" value="Genomic_DNA"/>
</dbReference>
<gene>
    <name evidence="3" type="ORF">BKA15_004105</name>
</gene>
<name>A0A7Y9I9F4_9ACTN</name>
<evidence type="ECO:0000313" key="3">
    <source>
        <dbReference type="EMBL" id="NYE72776.1"/>
    </source>
</evidence>
<dbReference type="InterPro" id="IPR029068">
    <property type="entry name" value="Glyas_Bleomycin-R_OHBP_Dase"/>
</dbReference>
<dbReference type="InterPro" id="IPR041581">
    <property type="entry name" value="Glyoxalase_6"/>
</dbReference>
<dbReference type="Pfam" id="PF18029">
    <property type="entry name" value="Glyoxalase_6"/>
    <property type="match status" value="1"/>
</dbReference>
<dbReference type="SUPFAM" id="SSF54593">
    <property type="entry name" value="Glyoxalase/Bleomycin resistance protein/Dihydroxybiphenyl dioxygenase"/>
    <property type="match status" value="1"/>
</dbReference>
<dbReference type="PANTHER" id="PTHR35908">
    <property type="entry name" value="HYPOTHETICAL FUSION PROTEIN"/>
    <property type="match status" value="1"/>
</dbReference>
<evidence type="ECO:0000259" key="2">
    <source>
        <dbReference type="Pfam" id="PF18029"/>
    </source>
</evidence>
<dbReference type="Gene3D" id="3.10.180.10">
    <property type="entry name" value="2,3-Dihydroxybiphenyl 1,2-Dioxygenase, domain 1"/>
    <property type="match status" value="1"/>
</dbReference>
<dbReference type="AlphaFoldDB" id="A0A7Y9I9F4"/>
<evidence type="ECO:0000256" key="1">
    <source>
        <dbReference type="SAM" id="MobiDB-lite"/>
    </source>
</evidence>
<reference evidence="3 4" key="1">
    <citation type="submission" date="2020-07" db="EMBL/GenBank/DDBJ databases">
        <title>Sequencing the genomes of 1000 actinobacteria strains.</title>
        <authorList>
            <person name="Klenk H.-P."/>
        </authorList>
    </citation>
    <scope>NUCLEOTIDE SEQUENCE [LARGE SCALE GENOMIC DNA]</scope>
    <source>
        <strain evidence="3 4">DSM 22083</strain>
    </source>
</reference>
<comment type="caution">
    <text evidence="3">The sequence shown here is derived from an EMBL/GenBank/DDBJ whole genome shotgun (WGS) entry which is preliminary data.</text>
</comment>
<dbReference type="RefSeq" id="WP_179753799.1">
    <property type="nucleotide sequence ID" value="NZ_JACCBU010000001.1"/>
</dbReference>
<keyword evidence="4" id="KW-1185">Reference proteome</keyword>
<evidence type="ECO:0000313" key="4">
    <source>
        <dbReference type="Proteomes" id="UP000569914"/>
    </source>
</evidence>
<protein>
    <recommendedName>
        <fullName evidence="2">Glyoxalase-like domain-containing protein</fullName>
    </recommendedName>
</protein>
<feature type="region of interest" description="Disordered" evidence="1">
    <location>
        <begin position="34"/>
        <end position="60"/>
    </location>
</feature>
<feature type="domain" description="Glyoxalase-like" evidence="2">
    <location>
        <begin position="8"/>
        <end position="154"/>
    </location>
</feature>
<dbReference type="PANTHER" id="PTHR35908:SF1">
    <property type="entry name" value="CONSERVED PROTEIN"/>
    <property type="match status" value="1"/>
</dbReference>
<organism evidence="3 4">
    <name type="scientific">Microlunatus parietis</name>
    <dbReference type="NCBI Taxonomy" id="682979"/>
    <lineage>
        <taxon>Bacteria</taxon>
        <taxon>Bacillati</taxon>
        <taxon>Actinomycetota</taxon>
        <taxon>Actinomycetes</taxon>
        <taxon>Propionibacteriales</taxon>
        <taxon>Propionibacteriaceae</taxon>
        <taxon>Microlunatus</taxon>
    </lineage>
</organism>
<dbReference type="Proteomes" id="UP000569914">
    <property type="component" value="Unassembled WGS sequence"/>
</dbReference>
<sequence length="154" mass="17019">MIGYDVNLVFDCRDPHGLALFWLTALEGYDFPGSDPDRPAGAPPPGFDSWDGWADEQGFPAEGRNRARTIIDLSGRDRPDIFFLAVPEDKTAKNRLHLDLKVSKGLPAEQVRQRQDDEAARLVAAGATVLRRVDDDDGSHMILADPEGNEFCVI</sequence>
<proteinExistence type="predicted"/>